<comment type="caution">
    <text evidence="1">The sequence shown here is derived from an EMBL/GenBank/DDBJ whole genome shotgun (WGS) entry which is preliminary data.</text>
</comment>
<reference evidence="1 2" key="1">
    <citation type="submission" date="2023-02" db="EMBL/GenBank/DDBJ databases">
        <title>LHISI_Scaffold_Assembly.</title>
        <authorList>
            <person name="Stuart O.P."/>
            <person name="Cleave R."/>
            <person name="Magrath M.J.L."/>
            <person name="Mikheyev A.S."/>
        </authorList>
    </citation>
    <scope>NUCLEOTIDE SEQUENCE [LARGE SCALE GENOMIC DNA]</scope>
    <source>
        <strain evidence="1">Daus_M_001</strain>
        <tissue evidence="1">Leg muscle</tissue>
    </source>
</reference>
<accession>A0ABQ9HF42</accession>
<protein>
    <submittedName>
        <fullName evidence="1">Uncharacterized protein</fullName>
    </submittedName>
</protein>
<evidence type="ECO:0000313" key="1">
    <source>
        <dbReference type="EMBL" id="KAJ8882933.1"/>
    </source>
</evidence>
<dbReference type="Proteomes" id="UP001159363">
    <property type="component" value="Chromosome 4"/>
</dbReference>
<evidence type="ECO:0000313" key="2">
    <source>
        <dbReference type="Proteomes" id="UP001159363"/>
    </source>
</evidence>
<sequence>MNTRVRKNSRMESDHYLTEINRRSIPNRTKKNKPANIHRIDRDLLYKHRDEHTKNLTIESKWDNLNEAFKKNESRTFYREMKSGIKGYEAIEPFVKWREDGLKIGENDFCEEMARYFKDLLNTDVSKGRMTLYFTKNINCGRLCFRAEVVKEIKDPKANKAASDDGICAEEIKWGGLAIEDSIYKIITDI</sequence>
<dbReference type="EMBL" id="JARBHB010000005">
    <property type="protein sequence ID" value="KAJ8882933.1"/>
    <property type="molecule type" value="Genomic_DNA"/>
</dbReference>
<organism evidence="1 2">
    <name type="scientific">Dryococelus australis</name>
    <dbReference type="NCBI Taxonomy" id="614101"/>
    <lineage>
        <taxon>Eukaryota</taxon>
        <taxon>Metazoa</taxon>
        <taxon>Ecdysozoa</taxon>
        <taxon>Arthropoda</taxon>
        <taxon>Hexapoda</taxon>
        <taxon>Insecta</taxon>
        <taxon>Pterygota</taxon>
        <taxon>Neoptera</taxon>
        <taxon>Polyneoptera</taxon>
        <taxon>Phasmatodea</taxon>
        <taxon>Verophasmatodea</taxon>
        <taxon>Anareolatae</taxon>
        <taxon>Phasmatidae</taxon>
        <taxon>Eurycanthinae</taxon>
        <taxon>Dryococelus</taxon>
    </lineage>
</organism>
<proteinExistence type="predicted"/>
<keyword evidence="2" id="KW-1185">Reference proteome</keyword>
<gene>
    <name evidence="1" type="ORF">PR048_014772</name>
</gene>
<name>A0ABQ9HF42_9NEOP</name>